<dbReference type="Proteomes" id="UP000516160">
    <property type="component" value="Chromosome"/>
</dbReference>
<dbReference type="SUPFAM" id="SSF50346">
    <property type="entry name" value="PRC-barrel domain"/>
    <property type="match status" value="1"/>
</dbReference>
<dbReference type="InterPro" id="IPR011033">
    <property type="entry name" value="PRC_barrel-like_sf"/>
</dbReference>
<dbReference type="RefSeq" id="WP_213166710.1">
    <property type="nucleotide sequence ID" value="NZ_CP058559.1"/>
</dbReference>
<dbReference type="PANTHER" id="PTHR40061:SF1">
    <property type="entry name" value="SPORULATION PROTEIN YLMC-RELATED"/>
    <property type="match status" value="1"/>
</dbReference>
<evidence type="ECO:0000313" key="3">
    <source>
        <dbReference type="Proteomes" id="UP000516160"/>
    </source>
</evidence>
<protein>
    <submittedName>
        <fullName evidence="2">YlmC/YmxH family sporulation protein</fullName>
    </submittedName>
</protein>
<dbReference type="InterPro" id="IPR014238">
    <property type="entry name" value="Spore_YlmC/YmxH"/>
</dbReference>
<evidence type="ECO:0000313" key="2">
    <source>
        <dbReference type="EMBL" id="QNO16318.1"/>
    </source>
</evidence>
<reference evidence="2 3" key="1">
    <citation type="submission" date="2020-07" db="EMBL/GenBank/DDBJ databases">
        <title>Alkalicella. sp. LB2 genome.</title>
        <authorList>
            <person name="Postec A."/>
            <person name="Quemeneur M."/>
        </authorList>
    </citation>
    <scope>NUCLEOTIDE SEQUENCE [LARGE SCALE GENOMIC DNA]</scope>
    <source>
        <strain evidence="2 3">LB2</strain>
    </source>
</reference>
<evidence type="ECO:0000259" key="1">
    <source>
        <dbReference type="Pfam" id="PF05239"/>
    </source>
</evidence>
<dbReference type="Pfam" id="PF05239">
    <property type="entry name" value="PRC"/>
    <property type="match status" value="1"/>
</dbReference>
<organism evidence="2 3">
    <name type="scientific">Alkalicella caledoniensis</name>
    <dbReference type="NCBI Taxonomy" id="2731377"/>
    <lineage>
        <taxon>Bacteria</taxon>
        <taxon>Bacillati</taxon>
        <taxon>Bacillota</taxon>
        <taxon>Clostridia</taxon>
        <taxon>Eubacteriales</taxon>
        <taxon>Proteinivoracaceae</taxon>
        <taxon>Alkalicella</taxon>
    </lineage>
</organism>
<proteinExistence type="predicted"/>
<accession>A0A7G9WCA6</accession>
<gene>
    <name evidence="2" type="ORF">HYG86_16850</name>
</gene>
<keyword evidence="3" id="KW-1185">Reference proteome</keyword>
<sequence length="88" mass="9828">MRISDLRSREIVNLSDGRKLGIFDDLEIDTTKGVIKALIITGSSSFLGFFQQEQDSIIPWEKVVKIGQDVIIADLSSKGEKLFKKGDE</sequence>
<dbReference type="Gene3D" id="2.30.30.240">
    <property type="entry name" value="PRC-barrel domain"/>
    <property type="match status" value="1"/>
</dbReference>
<name>A0A7G9WCA6_ALKCA</name>
<dbReference type="PANTHER" id="PTHR40061">
    <property type="entry name" value="SPORULATION PROTEIN YLMC-RELATED"/>
    <property type="match status" value="1"/>
</dbReference>
<dbReference type="InterPro" id="IPR027275">
    <property type="entry name" value="PRC-brl_dom"/>
</dbReference>
<dbReference type="KEGG" id="acae:HYG86_16850"/>
<feature type="domain" description="PRC-barrel" evidence="1">
    <location>
        <begin position="1"/>
        <end position="75"/>
    </location>
</feature>
<dbReference type="EMBL" id="CP058559">
    <property type="protein sequence ID" value="QNO16318.1"/>
    <property type="molecule type" value="Genomic_DNA"/>
</dbReference>
<dbReference type="NCBIfam" id="TIGR02888">
    <property type="entry name" value="spore_YlmC_YmxH"/>
    <property type="match status" value="1"/>
</dbReference>
<dbReference type="AlphaFoldDB" id="A0A7G9WCA6"/>